<reference evidence="3" key="1">
    <citation type="journal article" date="2019" name="Mol. Biol. Evol.">
        <title>Blast fungal genomes show frequent chromosomal changes, gene gains and losses, and effector gene turnover.</title>
        <authorList>
            <person name="Gomez Luciano L.B."/>
            <person name="Jason Tsai I."/>
            <person name="Chuma I."/>
            <person name="Tosa Y."/>
            <person name="Chen Y.H."/>
            <person name="Li J.Y."/>
            <person name="Li M.Y."/>
            <person name="Jade Lu M.Y."/>
            <person name="Nakayashiki H."/>
            <person name="Li W.H."/>
        </authorList>
    </citation>
    <scope>NUCLEOTIDE SEQUENCE</scope>
    <source>
        <strain evidence="3">NI907</strain>
    </source>
</reference>
<feature type="compositionally biased region" description="Basic residues" evidence="1">
    <location>
        <begin position="565"/>
        <end position="579"/>
    </location>
</feature>
<sequence>MASQPSSGGFSLFPNPNYRHASPRPRTATPSNGGARATTPQSSAPPRDLWPESSPPRQHRTPERKPSTRQGRQPQSQGAGISQVGASSTHPGRAEDPWIGSSAAAAQVQRPAAVVEAPPRCDTAFSEAQTLVRSNSNRSCTSAGHKNGAQGPSSLGGEPQALRSIFPTYNHDLPPDRQEYFPTQASPTHIPMAVISRPLYSPEPEIIHHTQQPQHAQLPSPSPQLHAQQFHRPLQSDMQMPQQPAPTAVPASSPPPIPTPVARWPPRPAEPPTTPHVSSTEELRSLWKVVSGWKATASEGRLFCLKMTAERDTPIYTLSSTTQPFYNLRVDPTSASAYVTLSRHDPSKVYKAPAEPTSTASDPGSPGGSMPPASVVGTGKDGKHWQSALTTTLEETSRRHAPNDGLVALLYPQAAARVALERPDDVATIMTAERECARLVWDDDTGNHYLVHPALAMPFCVTIDRNTAWSRTEYTLEHLESPQHIARLTRDGTGNGWLELDTGIAAKIDSVYIVEVAVAALMLVAHGDTLFTRSEVFEAPPVHMIFAAPPPSCGSGSGEGGSGAKKNKRRDRKSSRATAKKSGSSSSSTPRTKLDQFELDIESQTSDLAKLDVVKDKDKKLPSLARLVIKLITVTFKCFIWVLTAIFKALTGCISVSARCLTSEKL</sequence>
<accession>A0A6P8B8G7</accession>
<feature type="compositionally biased region" description="Low complexity" evidence="1">
    <location>
        <begin position="580"/>
        <end position="591"/>
    </location>
</feature>
<feature type="compositionally biased region" description="Low complexity" evidence="1">
    <location>
        <begin position="360"/>
        <end position="377"/>
    </location>
</feature>
<reference evidence="3" key="2">
    <citation type="submission" date="2019-10" db="EMBL/GenBank/DDBJ databases">
        <authorList>
            <consortium name="NCBI Genome Project"/>
        </authorList>
    </citation>
    <scope>NUCLEOTIDE SEQUENCE</scope>
    <source>
        <strain evidence="3">NI907</strain>
    </source>
</reference>
<feature type="compositionally biased region" description="Low complexity" evidence="1">
    <location>
        <begin position="241"/>
        <end position="251"/>
    </location>
</feature>
<feature type="compositionally biased region" description="Pro residues" evidence="1">
    <location>
        <begin position="252"/>
        <end position="274"/>
    </location>
</feature>
<feature type="region of interest" description="Disordered" evidence="1">
    <location>
        <begin position="209"/>
        <end position="228"/>
    </location>
</feature>
<dbReference type="AlphaFoldDB" id="A0A6P8B8G7"/>
<dbReference type="GeneID" id="41959204"/>
<dbReference type="Proteomes" id="UP000515153">
    <property type="component" value="Unplaced"/>
</dbReference>
<feature type="compositionally biased region" description="Polar residues" evidence="1">
    <location>
        <begin position="68"/>
        <end position="90"/>
    </location>
</feature>
<feature type="region of interest" description="Disordered" evidence="1">
    <location>
        <begin position="1"/>
        <end position="113"/>
    </location>
</feature>
<keyword evidence="2" id="KW-1185">Reference proteome</keyword>
<feature type="region of interest" description="Disordered" evidence="1">
    <location>
        <begin position="548"/>
        <end position="592"/>
    </location>
</feature>
<evidence type="ECO:0000313" key="3">
    <source>
        <dbReference type="RefSeq" id="XP_030983443.1"/>
    </source>
</evidence>
<name>A0A6P8B8G7_PYRGI</name>
<organism evidence="2 3">
    <name type="scientific">Pyricularia grisea</name>
    <name type="common">Crabgrass-specific blast fungus</name>
    <name type="synonym">Magnaporthe grisea</name>
    <dbReference type="NCBI Taxonomy" id="148305"/>
    <lineage>
        <taxon>Eukaryota</taxon>
        <taxon>Fungi</taxon>
        <taxon>Dikarya</taxon>
        <taxon>Ascomycota</taxon>
        <taxon>Pezizomycotina</taxon>
        <taxon>Sordariomycetes</taxon>
        <taxon>Sordariomycetidae</taxon>
        <taxon>Magnaporthales</taxon>
        <taxon>Pyriculariaceae</taxon>
        <taxon>Pyricularia</taxon>
    </lineage>
</organism>
<evidence type="ECO:0000256" key="1">
    <source>
        <dbReference type="SAM" id="MobiDB-lite"/>
    </source>
</evidence>
<feature type="region of interest" description="Disordered" evidence="1">
    <location>
        <begin position="348"/>
        <end position="382"/>
    </location>
</feature>
<feature type="compositionally biased region" description="Low complexity" evidence="1">
    <location>
        <begin position="103"/>
        <end position="113"/>
    </location>
</feature>
<feature type="region of interest" description="Disordered" evidence="1">
    <location>
        <begin position="134"/>
        <end position="161"/>
    </location>
</feature>
<protein>
    <recommendedName>
        <fullName evidence="4">Acetylserotonin methytransferase-like protein</fullName>
    </recommendedName>
</protein>
<evidence type="ECO:0000313" key="2">
    <source>
        <dbReference type="Proteomes" id="UP000515153"/>
    </source>
</evidence>
<feature type="region of interest" description="Disordered" evidence="1">
    <location>
        <begin position="237"/>
        <end position="281"/>
    </location>
</feature>
<feature type="compositionally biased region" description="Polar residues" evidence="1">
    <location>
        <begin position="209"/>
        <end position="227"/>
    </location>
</feature>
<dbReference type="KEGG" id="pgri:PgNI_04244"/>
<evidence type="ECO:0008006" key="4">
    <source>
        <dbReference type="Google" id="ProtNLM"/>
    </source>
</evidence>
<proteinExistence type="predicted"/>
<feature type="compositionally biased region" description="Polar residues" evidence="1">
    <location>
        <begin position="28"/>
        <end position="44"/>
    </location>
</feature>
<dbReference type="RefSeq" id="XP_030983443.1">
    <property type="nucleotide sequence ID" value="XM_031124295.1"/>
</dbReference>
<reference evidence="3" key="3">
    <citation type="submission" date="2025-08" db="UniProtKB">
        <authorList>
            <consortium name="RefSeq"/>
        </authorList>
    </citation>
    <scope>IDENTIFICATION</scope>
    <source>
        <strain evidence="3">NI907</strain>
    </source>
</reference>
<feature type="compositionally biased region" description="Polar residues" evidence="1">
    <location>
        <begin position="134"/>
        <end position="144"/>
    </location>
</feature>
<gene>
    <name evidence="3" type="ORF">PgNI_04244</name>
</gene>